<reference evidence="5" key="1">
    <citation type="submission" date="2023-10" db="EMBL/GenBank/DDBJ databases">
        <authorList>
            <person name="Chen Y."/>
            <person name="Shah S."/>
            <person name="Dougan E. K."/>
            <person name="Thang M."/>
            <person name="Chan C."/>
        </authorList>
    </citation>
    <scope>NUCLEOTIDE SEQUENCE [LARGE SCALE GENOMIC DNA]</scope>
</reference>
<protein>
    <recommendedName>
        <fullName evidence="4">K Homology domain-containing protein</fullName>
    </recommendedName>
</protein>
<sequence length="405" mass="42465">MNFPVPWRSLLPADAVPAVAGSGGATLREICAATNAGIEISGEGETPATLSDKICTFTGSVEQKEAACRRVVDRLRDVQQVADQEPGVFVIIVPASAAPMVVGQKGSQIKEVIELSGAEISVGKENIQLPRWRIIGMNDQPIGVTGTGGQVVSAVSKINAILQDLADRGRLQPADFKYRPGAVPTQAAEGGFLGGMRGGQPPAGNPRANAKFVVATQVAGWIIGKQGRHIRELQENSGSHIQVMKEGEVPPGVSPGDRIIEIGGLPEAKAEGVQIVLMAVDSMPALSAPRETQMLVPKVLAQQSSIQETRQMSGCELEVRELPGHGEALCTLLGTIEARVKAAQHFLRRVEEVAKDGPAPLVAAAPAAAAREERPLAGDVWSRPAPAAAAGHRAEADSDPWSQLP</sequence>
<dbReference type="Proteomes" id="UP001189429">
    <property type="component" value="Unassembled WGS sequence"/>
</dbReference>
<dbReference type="PANTHER" id="PTHR10288">
    <property type="entry name" value="KH DOMAIN CONTAINING RNA BINDING PROTEIN"/>
    <property type="match status" value="1"/>
</dbReference>
<dbReference type="PROSITE" id="PS50084">
    <property type="entry name" value="KH_TYPE_1"/>
    <property type="match status" value="3"/>
</dbReference>
<keyword evidence="1" id="KW-0677">Repeat</keyword>
<dbReference type="Pfam" id="PF00013">
    <property type="entry name" value="KH_1"/>
    <property type="match status" value="3"/>
</dbReference>
<feature type="region of interest" description="Disordered" evidence="3">
    <location>
        <begin position="372"/>
        <end position="405"/>
    </location>
</feature>
<dbReference type="SUPFAM" id="SSF54791">
    <property type="entry name" value="Eukaryotic type KH-domain (KH-domain type I)"/>
    <property type="match status" value="3"/>
</dbReference>
<evidence type="ECO:0000256" key="2">
    <source>
        <dbReference type="PROSITE-ProRule" id="PRU00117"/>
    </source>
</evidence>
<dbReference type="Gene3D" id="3.30.1370.10">
    <property type="entry name" value="K Homology domain, type 1"/>
    <property type="match status" value="3"/>
</dbReference>
<dbReference type="SMART" id="SM00322">
    <property type="entry name" value="KH"/>
    <property type="match status" value="4"/>
</dbReference>
<evidence type="ECO:0000256" key="3">
    <source>
        <dbReference type="SAM" id="MobiDB-lite"/>
    </source>
</evidence>
<feature type="domain" description="K Homology" evidence="4">
    <location>
        <begin position="288"/>
        <end position="352"/>
    </location>
</feature>
<accession>A0ABN9S117</accession>
<evidence type="ECO:0000313" key="5">
    <source>
        <dbReference type="EMBL" id="CAK0825250.1"/>
    </source>
</evidence>
<gene>
    <name evidence="5" type="ORF">PCOR1329_LOCUS25416</name>
</gene>
<organism evidence="5 6">
    <name type="scientific">Prorocentrum cordatum</name>
    <dbReference type="NCBI Taxonomy" id="2364126"/>
    <lineage>
        <taxon>Eukaryota</taxon>
        <taxon>Sar</taxon>
        <taxon>Alveolata</taxon>
        <taxon>Dinophyceae</taxon>
        <taxon>Prorocentrales</taxon>
        <taxon>Prorocentraceae</taxon>
        <taxon>Prorocentrum</taxon>
    </lineage>
</organism>
<feature type="domain" description="K Homology" evidence="4">
    <location>
        <begin position="85"/>
        <end position="163"/>
    </location>
</feature>
<evidence type="ECO:0000313" key="6">
    <source>
        <dbReference type="Proteomes" id="UP001189429"/>
    </source>
</evidence>
<dbReference type="EMBL" id="CAUYUJ010008890">
    <property type="protein sequence ID" value="CAK0825250.1"/>
    <property type="molecule type" value="Genomic_DNA"/>
</dbReference>
<keyword evidence="2" id="KW-0694">RNA-binding</keyword>
<feature type="domain" description="K Homology" evidence="4">
    <location>
        <begin position="3"/>
        <end position="76"/>
    </location>
</feature>
<evidence type="ECO:0000259" key="4">
    <source>
        <dbReference type="SMART" id="SM00322"/>
    </source>
</evidence>
<comment type="caution">
    <text evidence="5">The sequence shown here is derived from an EMBL/GenBank/DDBJ whole genome shotgun (WGS) entry which is preliminary data.</text>
</comment>
<dbReference type="CDD" id="cd22460">
    <property type="entry name" value="KH-I_PEPPER_rpt2_like"/>
    <property type="match status" value="1"/>
</dbReference>
<proteinExistence type="predicted"/>
<name>A0ABN9S117_9DINO</name>
<feature type="domain" description="K Homology" evidence="4">
    <location>
        <begin position="206"/>
        <end position="281"/>
    </location>
</feature>
<evidence type="ECO:0000256" key="1">
    <source>
        <dbReference type="ARBA" id="ARBA00022737"/>
    </source>
</evidence>
<keyword evidence="6" id="KW-1185">Reference proteome</keyword>
<dbReference type="InterPro" id="IPR036612">
    <property type="entry name" value="KH_dom_type_1_sf"/>
</dbReference>
<dbReference type="InterPro" id="IPR004088">
    <property type="entry name" value="KH_dom_type_1"/>
</dbReference>
<dbReference type="InterPro" id="IPR004087">
    <property type="entry name" value="KH_dom"/>
</dbReference>